<dbReference type="RefSeq" id="WP_018307917.1">
    <property type="nucleotide sequence ID" value="NZ_AP023410.1"/>
</dbReference>
<organism evidence="2 3">
    <name type="scientific">Acetobacter aceti NBRC 14818</name>
    <dbReference type="NCBI Taxonomy" id="887700"/>
    <lineage>
        <taxon>Bacteria</taxon>
        <taxon>Pseudomonadati</taxon>
        <taxon>Pseudomonadota</taxon>
        <taxon>Alphaproteobacteria</taxon>
        <taxon>Acetobacterales</taxon>
        <taxon>Acetobacteraceae</taxon>
        <taxon>Acetobacter</taxon>
        <taxon>Acetobacter subgen. Acetobacter</taxon>
    </lineage>
</organism>
<dbReference type="AlphaFoldDB" id="A0AB33IIF0"/>
<feature type="compositionally biased region" description="Low complexity" evidence="1">
    <location>
        <begin position="11"/>
        <end position="29"/>
    </location>
</feature>
<evidence type="ECO:0000313" key="3">
    <source>
        <dbReference type="Proteomes" id="UP000516424"/>
    </source>
</evidence>
<name>A0AB33IIF0_ACEAC</name>
<dbReference type="Gene3D" id="2.60.40.1880">
    <property type="entry name" value="Invasion associated locus B (IalB) protein"/>
    <property type="match status" value="1"/>
</dbReference>
<reference evidence="2 3" key="1">
    <citation type="journal article" date="2011" name="Microbiology">
        <title>Transcriptome response to different carbon sources in Acetobacter aceti.</title>
        <authorList>
            <person name="Sakurai K."/>
            <person name="Arai H."/>
            <person name="Ishii M."/>
            <person name="Igarashi Y."/>
        </authorList>
    </citation>
    <scope>NUCLEOTIDE SEQUENCE [LARGE SCALE GENOMIC DNA]</scope>
    <source>
        <strain evidence="2 3">NBRC 14818</strain>
    </source>
</reference>
<gene>
    <name evidence="2" type="ORF">EMQ_2474</name>
</gene>
<sequence length="190" mass="19731">MAVGVGPALAATGKPAAPATSQPQASPTTLTGTSGPWNYRCVFPGANVTTSPVLCVMEQSLAMQDAQKKTVPLGAVIFARAQVDNKTPLSGRPWRLTVETPLGLSLKTQPRVAADKGAPLTLVWQSCVSTGCLASADLTDDQVKYLRHAKQGHIMADKLAGGVLTINFDLLGADDGLKALDGWISPGTSH</sequence>
<protein>
    <recommendedName>
        <fullName evidence="4">Invasion associated locus B</fullName>
    </recommendedName>
</protein>
<evidence type="ECO:0000313" key="2">
    <source>
        <dbReference type="EMBL" id="BCK76868.1"/>
    </source>
</evidence>
<dbReference type="InterPro" id="IPR038696">
    <property type="entry name" value="IalB_sf"/>
</dbReference>
<dbReference type="InterPro" id="IPR010642">
    <property type="entry name" value="Invasion_prot_B"/>
</dbReference>
<dbReference type="Pfam" id="PF06776">
    <property type="entry name" value="IalB"/>
    <property type="match status" value="1"/>
</dbReference>
<proteinExistence type="predicted"/>
<accession>A0AB33IIF0</accession>
<dbReference type="Proteomes" id="UP000516424">
    <property type="component" value="Chromosome"/>
</dbReference>
<evidence type="ECO:0008006" key="4">
    <source>
        <dbReference type="Google" id="ProtNLM"/>
    </source>
</evidence>
<evidence type="ECO:0000256" key="1">
    <source>
        <dbReference type="SAM" id="MobiDB-lite"/>
    </source>
</evidence>
<dbReference type="EMBL" id="AP023410">
    <property type="protein sequence ID" value="BCK76868.1"/>
    <property type="molecule type" value="Genomic_DNA"/>
</dbReference>
<feature type="region of interest" description="Disordered" evidence="1">
    <location>
        <begin position="11"/>
        <end position="31"/>
    </location>
</feature>
<keyword evidence="3" id="KW-1185">Reference proteome</keyword>